<dbReference type="PATRIC" id="fig|45068.5.peg.1348"/>
<keyword evidence="12" id="KW-1185">Reference proteome</keyword>
<keyword evidence="7 9" id="KW-0573">Peptidoglycan synthesis</keyword>
<dbReference type="GO" id="GO:0008360">
    <property type="term" value="P:regulation of cell shape"/>
    <property type="evidence" value="ECO:0007669"/>
    <property type="project" value="UniProtKB-UniRule"/>
</dbReference>
<keyword evidence="8 9" id="KW-0961">Cell wall biogenesis/degradation</keyword>
<dbReference type="EMBL" id="LNYK01000016">
    <property type="protein sequence ID" value="KTD21151.1"/>
    <property type="molecule type" value="Genomic_DNA"/>
</dbReference>
<sequence length="170" mass="19325">MNTIRLDNQSHSQQIIFVDVQKQQMRCYQQAELFKVYPVSTARNGLGEKMNSECTPRGWHRIHSIIGREMEANTVFVARVSTGEIYTPELAAKNPGRDWILTRILRLDGLEGGRNKGGEVDSLNRYIYIHGTPDETLLGIPGSRGCIRMNNLDIIELAEWVEVNTFLHIA</sequence>
<evidence type="ECO:0000256" key="4">
    <source>
        <dbReference type="ARBA" id="ARBA00022679"/>
    </source>
</evidence>
<feature type="active site" description="Proton donor/acceptor" evidence="9">
    <location>
        <position position="130"/>
    </location>
</feature>
<accession>A0A0W0VM20</accession>
<dbReference type="GO" id="GO:0005576">
    <property type="term" value="C:extracellular region"/>
    <property type="evidence" value="ECO:0007669"/>
    <property type="project" value="TreeGrafter"/>
</dbReference>
<comment type="caution">
    <text evidence="11">The sequence shown here is derived from an EMBL/GenBank/DDBJ whole genome shotgun (WGS) entry which is preliminary data.</text>
</comment>
<protein>
    <submittedName>
        <fullName evidence="11">Putative ErfK/YbiS/YcfS/YnhG protein</fullName>
    </submittedName>
</protein>
<dbReference type="PANTHER" id="PTHR30582:SF24">
    <property type="entry name" value="L,D-TRANSPEPTIDASE ERFK_SRFK-RELATED"/>
    <property type="match status" value="1"/>
</dbReference>
<dbReference type="STRING" id="45068.Llon_1249"/>
<dbReference type="AlphaFoldDB" id="A0A0W0VM20"/>
<dbReference type="PROSITE" id="PS52029">
    <property type="entry name" value="LD_TPASE"/>
    <property type="match status" value="1"/>
</dbReference>
<name>A0A0W0VM20_9GAMM</name>
<keyword evidence="4" id="KW-0808">Transferase</keyword>
<evidence type="ECO:0000256" key="8">
    <source>
        <dbReference type="ARBA" id="ARBA00023316"/>
    </source>
</evidence>
<dbReference type="OrthoDB" id="9787225at2"/>
<evidence type="ECO:0000256" key="9">
    <source>
        <dbReference type="PROSITE-ProRule" id="PRU01373"/>
    </source>
</evidence>
<dbReference type="InterPro" id="IPR050979">
    <property type="entry name" value="LD-transpeptidase"/>
</dbReference>
<dbReference type="UniPathway" id="UPA00219"/>
<dbReference type="CDD" id="cd16913">
    <property type="entry name" value="YkuD_like"/>
    <property type="match status" value="1"/>
</dbReference>
<dbReference type="GO" id="GO:0071972">
    <property type="term" value="F:peptidoglycan L,D-transpeptidase activity"/>
    <property type="evidence" value="ECO:0007669"/>
    <property type="project" value="TreeGrafter"/>
</dbReference>
<feature type="active site" description="Nucleophile" evidence="9">
    <location>
        <position position="146"/>
    </location>
</feature>
<evidence type="ECO:0000259" key="10">
    <source>
        <dbReference type="PROSITE" id="PS52029"/>
    </source>
</evidence>
<gene>
    <name evidence="11" type="ORF">Llon_1249</name>
</gene>
<proteinExistence type="inferred from homology"/>
<dbReference type="Pfam" id="PF03734">
    <property type="entry name" value="YkuD"/>
    <property type="match status" value="1"/>
</dbReference>
<evidence type="ECO:0000256" key="6">
    <source>
        <dbReference type="ARBA" id="ARBA00022960"/>
    </source>
</evidence>
<evidence type="ECO:0000256" key="1">
    <source>
        <dbReference type="ARBA" id="ARBA00004752"/>
    </source>
</evidence>
<dbReference type="GO" id="GO:0071555">
    <property type="term" value="P:cell wall organization"/>
    <property type="evidence" value="ECO:0007669"/>
    <property type="project" value="UniProtKB-UniRule"/>
</dbReference>
<dbReference type="PANTHER" id="PTHR30582">
    <property type="entry name" value="L,D-TRANSPEPTIDASE"/>
    <property type="match status" value="1"/>
</dbReference>
<keyword evidence="3" id="KW-0328">Glycosyltransferase</keyword>
<dbReference type="InterPro" id="IPR038063">
    <property type="entry name" value="Transpep_catalytic_dom"/>
</dbReference>
<feature type="domain" description="L,D-TPase catalytic" evidence="10">
    <location>
        <begin position="14"/>
        <end position="170"/>
    </location>
</feature>
<dbReference type="Gene3D" id="2.40.440.10">
    <property type="entry name" value="L,D-transpeptidase catalytic domain-like"/>
    <property type="match status" value="1"/>
</dbReference>
<dbReference type="Proteomes" id="UP000054997">
    <property type="component" value="Unassembled WGS sequence"/>
</dbReference>
<evidence type="ECO:0000256" key="5">
    <source>
        <dbReference type="ARBA" id="ARBA00022801"/>
    </source>
</evidence>
<evidence type="ECO:0000313" key="12">
    <source>
        <dbReference type="Proteomes" id="UP000054997"/>
    </source>
</evidence>
<dbReference type="GO" id="GO:0016757">
    <property type="term" value="F:glycosyltransferase activity"/>
    <property type="evidence" value="ECO:0007669"/>
    <property type="project" value="UniProtKB-KW"/>
</dbReference>
<evidence type="ECO:0000313" key="11">
    <source>
        <dbReference type="EMBL" id="KTD21151.1"/>
    </source>
</evidence>
<evidence type="ECO:0000256" key="2">
    <source>
        <dbReference type="ARBA" id="ARBA00005992"/>
    </source>
</evidence>
<dbReference type="SUPFAM" id="SSF141523">
    <property type="entry name" value="L,D-transpeptidase catalytic domain-like"/>
    <property type="match status" value="1"/>
</dbReference>
<dbReference type="RefSeq" id="WP_083503288.1">
    <property type="nucleotide sequence ID" value="NZ_CAAAHZ010000003.1"/>
</dbReference>
<reference evidence="11 12" key="1">
    <citation type="submission" date="2015-11" db="EMBL/GenBank/DDBJ databases">
        <title>Genomic analysis of 38 Legionella species identifies large and diverse effector repertoires.</title>
        <authorList>
            <person name="Burstein D."/>
            <person name="Amaro F."/>
            <person name="Zusman T."/>
            <person name="Lifshitz Z."/>
            <person name="Cohen O."/>
            <person name="Gilbert J.A."/>
            <person name="Pupko T."/>
            <person name="Shuman H.A."/>
            <person name="Segal G."/>
        </authorList>
    </citation>
    <scope>NUCLEOTIDE SEQUENCE [LARGE SCALE GENOMIC DNA]</scope>
    <source>
        <strain evidence="11 12">ATCC 49505</strain>
    </source>
</reference>
<dbReference type="InterPro" id="IPR005490">
    <property type="entry name" value="LD_TPept_cat_dom"/>
</dbReference>
<evidence type="ECO:0000256" key="7">
    <source>
        <dbReference type="ARBA" id="ARBA00022984"/>
    </source>
</evidence>
<organism evidence="11 12">
    <name type="scientific">Legionella londiniensis</name>
    <dbReference type="NCBI Taxonomy" id="45068"/>
    <lineage>
        <taxon>Bacteria</taxon>
        <taxon>Pseudomonadati</taxon>
        <taxon>Pseudomonadota</taxon>
        <taxon>Gammaproteobacteria</taxon>
        <taxon>Legionellales</taxon>
        <taxon>Legionellaceae</taxon>
        <taxon>Legionella</taxon>
    </lineage>
</organism>
<dbReference type="GO" id="GO:0018104">
    <property type="term" value="P:peptidoglycan-protein cross-linking"/>
    <property type="evidence" value="ECO:0007669"/>
    <property type="project" value="TreeGrafter"/>
</dbReference>
<keyword evidence="5" id="KW-0378">Hydrolase</keyword>
<comment type="similarity">
    <text evidence="2">Belongs to the YkuD family.</text>
</comment>
<comment type="pathway">
    <text evidence="1 9">Cell wall biogenesis; peptidoglycan biosynthesis.</text>
</comment>
<keyword evidence="6 9" id="KW-0133">Cell shape</keyword>
<evidence type="ECO:0000256" key="3">
    <source>
        <dbReference type="ARBA" id="ARBA00022676"/>
    </source>
</evidence>